<dbReference type="InterPro" id="IPR036188">
    <property type="entry name" value="FAD/NAD-bd_sf"/>
</dbReference>
<keyword evidence="2" id="KW-0285">Flavoprotein</keyword>
<name>X0I0M1_FUSOX</name>
<evidence type="ECO:0000256" key="2">
    <source>
        <dbReference type="ARBA" id="ARBA00022630"/>
    </source>
</evidence>
<evidence type="ECO:0000256" key="1">
    <source>
        <dbReference type="ARBA" id="ARBA00001974"/>
    </source>
</evidence>
<dbReference type="Gene3D" id="3.30.9.10">
    <property type="entry name" value="D-Amino Acid Oxidase, subunit A, domain 2"/>
    <property type="match status" value="1"/>
</dbReference>
<sequence length="471" mass="51537">MASVSIPETDSLSSQPSLTDRVIIAGAGPVGLFLALKLAKSGINVDLFERQPDIDDAPRAAGYYGGAIFALKDAGLLHLAAQRGYVAKALGWRATVQDDGEGGKTWGRLLCHIPFEHGSVERPELGMLLLPQPKLCRLMKEQLQALDGGGRVVFHFNAELTGIHDDGDGVTVTARHPETGVESSLYGSLFVGADGAKSTARDLLGIQLQGHTWPERMIAADVMVHNIDLPPVVHAHFVVHPVHFAMVIPLEEPVEGKTTLWRFSMATDPSDNSSDEELLQEKNLTRMFEHYIVGPKSSQYEVLRKTVYRLHQRLANTMATGRCALTGDAAHLNNPVGALGLTTGLLDSETLAATIKMILHEGKPLSLLNLYSDERRKVFQTFVSPTSTANKLRIQQDPTAANNDWLVRSLKKPTPAVLHEFFTPYMTVWRTDMRVVVASQEASKTTSHEMSHGGSKAEVQAEVTHLEQLVR</sequence>
<proteinExistence type="predicted"/>
<dbReference type="AlphaFoldDB" id="X0I0M1"/>
<accession>X0I0M1</accession>
<dbReference type="PANTHER" id="PTHR43004">
    <property type="entry name" value="TRK SYSTEM POTASSIUM UPTAKE PROTEIN"/>
    <property type="match status" value="1"/>
</dbReference>
<dbReference type="InterPro" id="IPR050641">
    <property type="entry name" value="RIFMO-like"/>
</dbReference>
<reference evidence="6" key="1">
    <citation type="submission" date="2011-11" db="EMBL/GenBank/DDBJ databases">
        <title>The Genome Sequence of Fusarium oxysporum PHW808.</title>
        <authorList>
            <consortium name="The Broad Institute Genome Sequencing Platform"/>
            <person name="Ma L.-J."/>
            <person name="Gale L.R."/>
            <person name="Schwartz D.C."/>
            <person name="Zhou S."/>
            <person name="Corby-Kistler H."/>
            <person name="Young S.K."/>
            <person name="Zeng Q."/>
            <person name="Gargeya S."/>
            <person name="Fitzgerald M."/>
            <person name="Haas B."/>
            <person name="Abouelleil A."/>
            <person name="Alvarado L."/>
            <person name="Arachchi H.M."/>
            <person name="Berlin A."/>
            <person name="Brown A."/>
            <person name="Chapman S.B."/>
            <person name="Chen Z."/>
            <person name="Dunbar C."/>
            <person name="Freedman E."/>
            <person name="Gearin G."/>
            <person name="Goldberg J."/>
            <person name="Griggs A."/>
            <person name="Gujja S."/>
            <person name="Heiman D."/>
            <person name="Howarth C."/>
            <person name="Larson L."/>
            <person name="Lui A."/>
            <person name="MacDonald P.J.P."/>
            <person name="Montmayeur A."/>
            <person name="Murphy C."/>
            <person name="Neiman D."/>
            <person name="Pearson M."/>
            <person name="Priest M."/>
            <person name="Roberts A."/>
            <person name="Saif S."/>
            <person name="Shea T."/>
            <person name="Shenoy N."/>
            <person name="Sisk P."/>
            <person name="Stolte C."/>
            <person name="Sykes S."/>
            <person name="Wortman J."/>
            <person name="Nusbaum C."/>
            <person name="Birren B."/>
        </authorList>
    </citation>
    <scope>NUCLEOTIDE SEQUENCE [LARGE SCALE GENOMIC DNA]</scope>
    <source>
        <strain evidence="6">54008</strain>
    </source>
</reference>
<dbReference type="PANTHER" id="PTHR43004:SF19">
    <property type="entry name" value="BINDING MONOOXYGENASE, PUTATIVE (JCVI)-RELATED"/>
    <property type="match status" value="1"/>
</dbReference>
<gene>
    <name evidence="6" type="ORF">FOPG_16984</name>
</gene>
<keyword evidence="3" id="KW-0274">FAD</keyword>
<dbReference type="GO" id="GO:0016709">
    <property type="term" value="F:oxidoreductase activity, acting on paired donors, with incorporation or reduction of molecular oxygen, NAD(P)H as one donor, and incorporation of one atom of oxygen"/>
    <property type="evidence" value="ECO:0007669"/>
    <property type="project" value="UniProtKB-ARBA"/>
</dbReference>
<evidence type="ECO:0000256" key="3">
    <source>
        <dbReference type="ARBA" id="ARBA00022827"/>
    </source>
</evidence>
<evidence type="ECO:0000313" key="6">
    <source>
        <dbReference type="EMBL" id="EXL66869.1"/>
    </source>
</evidence>
<protein>
    <recommendedName>
        <fullName evidence="5">FAD-binding domain-containing protein</fullName>
    </recommendedName>
</protein>
<dbReference type="InterPro" id="IPR002938">
    <property type="entry name" value="FAD-bd"/>
</dbReference>
<feature type="domain" description="FAD-binding" evidence="5">
    <location>
        <begin position="21"/>
        <end position="383"/>
    </location>
</feature>
<keyword evidence="4" id="KW-0560">Oxidoreductase</keyword>
<dbReference type="Gene3D" id="3.50.50.60">
    <property type="entry name" value="FAD/NAD(P)-binding domain"/>
    <property type="match status" value="1"/>
</dbReference>
<dbReference type="HOGENOM" id="CLU_009665_2_2_1"/>
<dbReference type="PRINTS" id="PR00420">
    <property type="entry name" value="RNGMNOXGNASE"/>
</dbReference>
<organism evidence="6">
    <name type="scientific">Fusarium oxysporum f. sp. conglutinans race 2 54008</name>
    <dbReference type="NCBI Taxonomy" id="1089457"/>
    <lineage>
        <taxon>Eukaryota</taxon>
        <taxon>Fungi</taxon>
        <taxon>Dikarya</taxon>
        <taxon>Ascomycota</taxon>
        <taxon>Pezizomycotina</taxon>
        <taxon>Sordariomycetes</taxon>
        <taxon>Hypocreomycetidae</taxon>
        <taxon>Hypocreales</taxon>
        <taxon>Nectriaceae</taxon>
        <taxon>Fusarium</taxon>
        <taxon>Fusarium oxysporum species complex</taxon>
    </lineage>
</organism>
<dbReference type="OrthoDB" id="10016252at2759"/>
<evidence type="ECO:0000259" key="5">
    <source>
        <dbReference type="Pfam" id="PF01494"/>
    </source>
</evidence>
<dbReference type="GO" id="GO:0071949">
    <property type="term" value="F:FAD binding"/>
    <property type="evidence" value="ECO:0007669"/>
    <property type="project" value="InterPro"/>
</dbReference>
<dbReference type="EMBL" id="KK033401">
    <property type="protein sequence ID" value="EXL66869.1"/>
    <property type="molecule type" value="Genomic_DNA"/>
</dbReference>
<dbReference type="Proteomes" id="UP000030676">
    <property type="component" value="Unassembled WGS sequence"/>
</dbReference>
<comment type="cofactor">
    <cofactor evidence="1">
        <name>FAD</name>
        <dbReference type="ChEBI" id="CHEBI:57692"/>
    </cofactor>
</comment>
<dbReference type="Pfam" id="PF01494">
    <property type="entry name" value="FAD_binding_3"/>
    <property type="match status" value="1"/>
</dbReference>
<evidence type="ECO:0000256" key="4">
    <source>
        <dbReference type="ARBA" id="ARBA00023002"/>
    </source>
</evidence>
<reference evidence="6" key="2">
    <citation type="submission" date="2014-03" db="EMBL/GenBank/DDBJ databases">
        <title>The Genome Annotation of Fusarium oxysporum PHW808.</title>
        <authorList>
            <consortium name="The Broad Institute Genomics Platform"/>
            <person name="Ma L.-J."/>
            <person name="Corby-Kistler H."/>
            <person name="Broz K."/>
            <person name="Gale L.R."/>
            <person name="Jonkers W."/>
            <person name="O'Donnell K."/>
            <person name="Ploetz R."/>
            <person name="Steinberg C."/>
            <person name="Schwartz D.C."/>
            <person name="VanEtten H."/>
            <person name="Zhou S."/>
            <person name="Young S.K."/>
            <person name="Zeng Q."/>
            <person name="Gargeya S."/>
            <person name="Fitzgerald M."/>
            <person name="Abouelleil A."/>
            <person name="Alvarado L."/>
            <person name="Chapman S.B."/>
            <person name="Gainer-Dewar J."/>
            <person name="Goldberg J."/>
            <person name="Griggs A."/>
            <person name="Gujja S."/>
            <person name="Hansen M."/>
            <person name="Howarth C."/>
            <person name="Imamovic A."/>
            <person name="Ireland A."/>
            <person name="Larimer J."/>
            <person name="McCowan C."/>
            <person name="Murphy C."/>
            <person name="Pearson M."/>
            <person name="Poon T.W."/>
            <person name="Priest M."/>
            <person name="Roberts A."/>
            <person name="Saif S."/>
            <person name="Shea T."/>
            <person name="Sykes S."/>
            <person name="Wortman J."/>
            <person name="Nusbaum C."/>
            <person name="Birren B."/>
        </authorList>
    </citation>
    <scope>NUCLEOTIDE SEQUENCE</scope>
    <source>
        <strain evidence="6">54008</strain>
    </source>
</reference>
<dbReference type="SUPFAM" id="SSF51905">
    <property type="entry name" value="FAD/NAD(P)-binding domain"/>
    <property type="match status" value="1"/>
</dbReference>